<protein>
    <submittedName>
        <fullName evidence="1">Uncharacterized protein</fullName>
    </submittedName>
</protein>
<evidence type="ECO:0000313" key="2">
    <source>
        <dbReference type="Proteomes" id="UP000499080"/>
    </source>
</evidence>
<dbReference type="Proteomes" id="UP000499080">
    <property type="component" value="Unassembled WGS sequence"/>
</dbReference>
<proteinExistence type="predicted"/>
<dbReference type="EMBL" id="BGPR01000099">
    <property type="protein sequence ID" value="GBL94089.1"/>
    <property type="molecule type" value="Genomic_DNA"/>
</dbReference>
<evidence type="ECO:0000313" key="1">
    <source>
        <dbReference type="EMBL" id="GBL94089.1"/>
    </source>
</evidence>
<reference evidence="1 2" key="1">
    <citation type="journal article" date="2019" name="Sci. Rep.">
        <title>Orb-weaving spider Araneus ventricosus genome elucidates the spidroin gene catalogue.</title>
        <authorList>
            <person name="Kono N."/>
            <person name="Nakamura H."/>
            <person name="Ohtoshi R."/>
            <person name="Moran D.A.P."/>
            <person name="Shinohara A."/>
            <person name="Yoshida Y."/>
            <person name="Fujiwara M."/>
            <person name="Mori M."/>
            <person name="Tomita M."/>
            <person name="Arakawa K."/>
        </authorList>
    </citation>
    <scope>NUCLEOTIDE SEQUENCE [LARGE SCALE GENOMIC DNA]</scope>
</reference>
<accession>A0A4Y2BR08</accession>
<sequence length="106" mass="11871">MSCPASLFSTTAYFPTRIQNGSLYVGWVEYFEVECGAPVTCGFRISGHCQGYGVVLTVRMMRCMFLPVSPLSHSACQCWRVMLNKYLLRRLLGDGIPSVVPLLDRN</sequence>
<gene>
    <name evidence="1" type="ORF">AVEN_185047_1</name>
</gene>
<organism evidence="1 2">
    <name type="scientific">Araneus ventricosus</name>
    <name type="common">Orbweaver spider</name>
    <name type="synonym">Epeira ventricosa</name>
    <dbReference type="NCBI Taxonomy" id="182803"/>
    <lineage>
        <taxon>Eukaryota</taxon>
        <taxon>Metazoa</taxon>
        <taxon>Ecdysozoa</taxon>
        <taxon>Arthropoda</taxon>
        <taxon>Chelicerata</taxon>
        <taxon>Arachnida</taxon>
        <taxon>Araneae</taxon>
        <taxon>Araneomorphae</taxon>
        <taxon>Entelegynae</taxon>
        <taxon>Araneoidea</taxon>
        <taxon>Araneidae</taxon>
        <taxon>Araneus</taxon>
    </lineage>
</organism>
<keyword evidence="2" id="KW-1185">Reference proteome</keyword>
<comment type="caution">
    <text evidence="1">The sequence shown here is derived from an EMBL/GenBank/DDBJ whole genome shotgun (WGS) entry which is preliminary data.</text>
</comment>
<name>A0A4Y2BR08_ARAVE</name>
<dbReference type="AlphaFoldDB" id="A0A4Y2BR08"/>